<dbReference type="Pfam" id="PF03968">
    <property type="entry name" value="LptD_N"/>
    <property type="match status" value="1"/>
</dbReference>
<dbReference type="InterPro" id="IPR014340">
    <property type="entry name" value="LptA"/>
</dbReference>
<name>A0A1H8CCR8_9PROT</name>
<gene>
    <name evidence="4" type="primary">lptA</name>
    <name evidence="6" type="ORF">SAMN05216325_10493</name>
</gene>
<dbReference type="NCBIfam" id="TIGR03002">
    <property type="entry name" value="outer_YhbN_LptA"/>
    <property type="match status" value="1"/>
</dbReference>
<dbReference type="GO" id="GO:0009279">
    <property type="term" value="C:cell outer membrane"/>
    <property type="evidence" value="ECO:0007669"/>
    <property type="project" value="TreeGrafter"/>
</dbReference>
<dbReference type="GO" id="GO:0043165">
    <property type="term" value="P:Gram-negative-bacterium-type cell outer membrane assembly"/>
    <property type="evidence" value="ECO:0007669"/>
    <property type="project" value="UniProtKB-UniRule"/>
</dbReference>
<comment type="function">
    <text evidence="4">Involved in the assembly of lipopolysaccharide (LPS). Required for the translocation of LPS from the inner membrane to the outer membrane.</text>
</comment>
<evidence type="ECO:0000259" key="5">
    <source>
        <dbReference type="Pfam" id="PF03968"/>
    </source>
</evidence>
<comment type="subcellular location">
    <subcellularLocation>
        <location evidence="4">Periplasm</location>
    </subcellularLocation>
</comment>
<dbReference type="InterPro" id="IPR052037">
    <property type="entry name" value="LPS_export_LptA"/>
</dbReference>
<organism evidence="6 7">
    <name type="scientific">Nitrosomonas marina</name>
    <dbReference type="NCBI Taxonomy" id="917"/>
    <lineage>
        <taxon>Bacteria</taxon>
        <taxon>Pseudomonadati</taxon>
        <taxon>Pseudomonadota</taxon>
        <taxon>Betaproteobacteria</taxon>
        <taxon>Nitrosomonadales</taxon>
        <taxon>Nitrosomonadaceae</taxon>
        <taxon>Nitrosomonas</taxon>
    </lineage>
</organism>
<sequence length="186" mass="21531">MTRAFMKNHSFVFLLFFIISFSVFAERSDRDKPIYLEADRATVEDINRKDSTRVSIFTGNVILTQGTLRISADKVVIKEDINGFRHATATGNLVSFRQKRDGVDEYVEGWSKRVEYDNKIDKIELFKQARLRRGEDEVNGDYISYNMNSEFFQVIGSHERGEQTDTDNRVRIIIQPKNKSAESSSE</sequence>
<dbReference type="Gene3D" id="2.60.450.10">
    <property type="entry name" value="Lipopolysaccharide (LPS) transport protein A like domain"/>
    <property type="match status" value="1"/>
</dbReference>
<reference evidence="6 7" key="1">
    <citation type="submission" date="2016-10" db="EMBL/GenBank/DDBJ databases">
        <authorList>
            <person name="de Groot N.N."/>
        </authorList>
    </citation>
    <scope>NUCLEOTIDE SEQUENCE [LARGE SCALE GENOMIC DNA]</scope>
    <source>
        <strain evidence="6 7">Nm22</strain>
    </source>
</reference>
<protein>
    <recommendedName>
        <fullName evidence="4">Lipopolysaccharide export system protein LptA</fullName>
    </recommendedName>
</protein>
<dbReference type="AlphaFoldDB" id="A0A1H8CCR8"/>
<dbReference type="EMBL" id="FOCP01000004">
    <property type="protein sequence ID" value="SEM91907.1"/>
    <property type="molecule type" value="Genomic_DNA"/>
</dbReference>
<evidence type="ECO:0000313" key="6">
    <source>
        <dbReference type="EMBL" id="SEM91907.1"/>
    </source>
</evidence>
<evidence type="ECO:0000313" key="7">
    <source>
        <dbReference type="Proteomes" id="UP000199459"/>
    </source>
</evidence>
<comment type="subunit">
    <text evidence="4">Component of the lipopolysaccharide transport and assembly complex.</text>
</comment>
<evidence type="ECO:0000256" key="1">
    <source>
        <dbReference type="ARBA" id="ARBA00022448"/>
    </source>
</evidence>
<dbReference type="STRING" id="917.SAMN05216326_102160"/>
<dbReference type="GO" id="GO:0001530">
    <property type="term" value="F:lipopolysaccharide binding"/>
    <property type="evidence" value="ECO:0007669"/>
    <property type="project" value="InterPro"/>
</dbReference>
<dbReference type="Proteomes" id="UP000199459">
    <property type="component" value="Unassembled WGS sequence"/>
</dbReference>
<proteinExistence type="inferred from homology"/>
<dbReference type="GO" id="GO:0015920">
    <property type="term" value="P:lipopolysaccharide transport"/>
    <property type="evidence" value="ECO:0007669"/>
    <property type="project" value="UniProtKB-UniRule"/>
</dbReference>
<dbReference type="InterPro" id="IPR005653">
    <property type="entry name" value="OstA-like_N"/>
</dbReference>
<evidence type="ECO:0000256" key="2">
    <source>
        <dbReference type="ARBA" id="ARBA00022729"/>
    </source>
</evidence>
<feature type="domain" description="Organic solvent tolerance-like N-terminal" evidence="5">
    <location>
        <begin position="37"/>
        <end position="150"/>
    </location>
</feature>
<keyword evidence="1 4" id="KW-0813">Transport</keyword>
<dbReference type="PANTHER" id="PTHR36504:SF1">
    <property type="entry name" value="LIPOPOLYSACCHARIDE EXPORT SYSTEM PROTEIN LPTA"/>
    <property type="match status" value="1"/>
</dbReference>
<evidence type="ECO:0000256" key="3">
    <source>
        <dbReference type="ARBA" id="ARBA00022764"/>
    </source>
</evidence>
<evidence type="ECO:0000256" key="4">
    <source>
        <dbReference type="HAMAP-Rule" id="MF_01914"/>
    </source>
</evidence>
<dbReference type="HAMAP" id="MF_01914">
    <property type="entry name" value="LPS_assembly_LptA"/>
    <property type="match status" value="1"/>
</dbReference>
<accession>A0A1H8CCR8</accession>
<dbReference type="PANTHER" id="PTHR36504">
    <property type="entry name" value="LIPOPOLYSACCHARIDE EXPORT SYSTEM PROTEIN LPTA"/>
    <property type="match status" value="1"/>
</dbReference>
<keyword evidence="3 4" id="KW-0574">Periplasm</keyword>
<keyword evidence="2" id="KW-0732">Signal</keyword>
<dbReference type="GO" id="GO:0030288">
    <property type="term" value="C:outer membrane-bounded periplasmic space"/>
    <property type="evidence" value="ECO:0007669"/>
    <property type="project" value="TreeGrafter"/>
</dbReference>
<comment type="similarity">
    <text evidence="4">Belongs to the LptA family.</text>
</comment>
<dbReference type="GO" id="GO:0017089">
    <property type="term" value="F:glycolipid transfer activity"/>
    <property type="evidence" value="ECO:0007669"/>
    <property type="project" value="TreeGrafter"/>
</dbReference>